<evidence type="ECO:0000256" key="1">
    <source>
        <dbReference type="SAM" id="Coils"/>
    </source>
</evidence>
<feature type="coiled-coil region" evidence="1">
    <location>
        <begin position="139"/>
        <end position="166"/>
    </location>
</feature>
<sequence>MEVSGKRRSGYHNLLDSSIASKAYNSYTLSASPIPIPTTPLSCSKQRPPRLIPHLSLLHTILVPPPSPGGVRVRYRTQYASEAGKPRVSGWAPWVDGDQSPEAKASNTGIGAPILVDKEVEAKSPAVSPNVIASLLNTIRSTKVQRDEVDRKLADLEQQARGALDSVNAKLCDAKDELERIAEEENGFQTLKKGKVEVEVERSAKPDEGAASREREVGGLKLNCEILNVRNRIMRIWVAVTISIAKRLLWGTATASLAYATTSIS</sequence>
<dbReference type="Proteomes" id="UP000054988">
    <property type="component" value="Unassembled WGS sequence"/>
</dbReference>
<gene>
    <name evidence="2" type="ORF">WG66_4148</name>
</gene>
<reference evidence="2 3" key="1">
    <citation type="submission" date="2015-12" db="EMBL/GenBank/DDBJ databases">
        <title>Draft genome sequence of Moniliophthora roreri, the causal agent of frosty pod rot of cacao.</title>
        <authorList>
            <person name="Aime M.C."/>
            <person name="Diaz-Valderrama J.R."/>
            <person name="Kijpornyongpan T."/>
            <person name="Phillips-Mora W."/>
        </authorList>
    </citation>
    <scope>NUCLEOTIDE SEQUENCE [LARGE SCALE GENOMIC DNA]</scope>
    <source>
        <strain evidence="2 3">MCA 2952</strain>
    </source>
</reference>
<organism evidence="2 3">
    <name type="scientific">Moniliophthora roreri</name>
    <name type="common">Frosty pod rot fungus</name>
    <name type="synonym">Monilia roreri</name>
    <dbReference type="NCBI Taxonomy" id="221103"/>
    <lineage>
        <taxon>Eukaryota</taxon>
        <taxon>Fungi</taxon>
        <taxon>Dikarya</taxon>
        <taxon>Basidiomycota</taxon>
        <taxon>Agaricomycotina</taxon>
        <taxon>Agaricomycetes</taxon>
        <taxon>Agaricomycetidae</taxon>
        <taxon>Agaricales</taxon>
        <taxon>Marasmiineae</taxon>
        <taxon>Marasmiaceae</taxon>
        <taxon>Moniliophthora</taxon>
    </lineage>
</organism>
<proteinExistence type="predicted"/>
<comment type="caution">
    <text evidence="2">The sequence shown here is derived from an EMBL/GenBank/DDBJ whole genome shotgun (WGS) entry which is preliminary data.</text>
</comment>
<keyword evidence="1" id="KW-0175">Coiled coil</keyword>
<name>A0A0W0G3U6_MONRR</name>
<evidence type="ECO:0000313" key="2">
    <source>
        <dbReference type="EMBL" id="KTB43276.1"/>
    </source>
</evidence>
<dbReference type="EMBL" id="LATX01001214">
    <property type="protein sequence ID" value="KTB43276.1"/>
    <property type="molecule type" value="Genomic_DNA"/>
</dbReference>
<evidence type="ECO:0000313" key="3">
    <source>
        <dbReference type="Proteomes" id="UP000054988"/>
    </source>
</evidence>
<accession>A0A0W0G3U6</accession>
<dbReference type="AlphaFoldDB" id="A0A0W0G3U6"/>
<protein>
    <submittedName>
        <fullName evidence="2">Uncharacterized protein</fullName>
    </submittedName>
</protein>